<dbReference type="PATRIC" id="fig|1276246.3.peg.267"/>
<proteinExistence type="predicted"/>
<keyword evidence="1" id="KW-0812">Transmembrane</keyword>
<dbReference type="HOGENOM" id="CLU_166188_0_0_14"/>
<feature type="transmembrane region" description="Helical" evidence="1">
    <location>
        <begin position="6"/>
        <end position="26"/>
    </location>
</feature>
<dbReference type="Proteomes" id="UP000019267">
    <property type="component" value="Chromosome"/>
</dbReference>
<evidence type="ECO:0008006" key="4">
    <source>
        <dbReference type="Google" id="ProtNLM"/>
    </source>
</evidence>
<organism evidence="2 3">
    <name type="scientific">Spiroplasma culicicola AES-1</name>
    <dbReference type="NCBI Taxonomy" id="1276246"/>
    <lineage>
        <taxon>Bacteria</taxon>
        <taxon>Bacillati</taxon>
        <taxon>Mycoplasmatota</taxon>
        <taxon>Mollicutes</taxon>
        <taxon>Entomoplasmatales</taxon>
        <taxon>Spiroplasmataceae</taxon>
        <taxon>Spiroplasma</taxon>
    </lineage>
</organism>
<keyword evidence="3" id="KW-1185">Reference proteome</keyword>
<dbReference type="AlphaFoldDB" id="W6AFX1"/>
<sequence length="120" mass="13780">MELIALIAVAITFTVCILSIIVYLKISKRMVIKYSKNKLLNDTSAFTYKNIVNALGTIENIVKVEENKIFLVSISLVDKKQLKKLTVKYQIEQDYIILSVKGFDINNFYKKLTLNIEKSN</sequence>
<keyword evidence="1" id="KW-0472">Membrane</keyword>
<dbReference type="STRING" id="1276246.SCULI_v1c02680"/>
<name>W6AFX1_9MOLU</name>
<keyword evidence="1" id="KW-1133">Transmembrane helix</keyword>
<dbReference type="EMBL" id="CP006681">
    <property type="protein sequence ID" value="AHI52609.1"/>
    <property type="molecule type" value="Genomic_DNA"/>
</dbReference>
<evidence type="ECO:0000313" key="3">
    <source>
        <dbReference type="Proteomes" id="UP000019267"/>
    </source>
</evidence>
<evidence type="ECO:0000256" key="1">
    <source>
        <dbReference type="SAM" id="Phobius"/>
    </source>
</evidence>
<accession>W6AFX1</accession>
<gene>
    <name evidence="2" type="ORF">SCULI_v1c02680</name>
</gene>
<protein>
    <recommendedName>
        <fullName evidence="4">PTS EIIB type-1 domain-containing protein</fullName>
    </recommendedName>
</protein>
<dbReference type="KEGG" id="scq:SCULI_v1c02680"/>
<dbReference type="OrthoDB" id="390356at2"/>
<reference evidence="2 3" key="1">
    <citation type="journal article" date="2014" name="Genome Biol. Evol.">
        <title>Molecular evolution of the substrate utilization strategies and putative virulence factors in mosquito-associated Spiroplasma species.</title>
        <authorList>
            <person name="Chang T.H."/>
            <person name="Lo W.S."/>
            <person name="Ku C."/>
            <person name="Chen L.L."/>
            <person name="Kuo C.H."/>
        </authorList>
    </citation>
    <scope>NUCLEOTIDE SEQUENCE [LARGE SCALE GENOMIC DNA]</scope>
    <source>
        <strain evidence="2">AES-1</strain>
    </source>
</reference>
<evidence type="ECO:0000313" key="2">
    <source>
        <dbReference type="EMBL" id="AHI52609.1"/>
    </source>
</evidence>
<dbReference type="RefSeq" id="WP_025362851.1">
    <property type="nucleotide sequence ID" value="NZ_CP006681.1"/>
</dbReference>